<dbReference type="GO" id="GO:0005829">
    <property type="term" value="C:cytosol"/>
    <property type="evidence" value="ECO:0007669"/>
    <property type="project" value="TreeGrafter"/>
</dbReference>
<accession>A0A5C8ZEF6</accession>
<name>A0A5C8ZEF6_9ACTN</name>
<organism evidence="8 9">
    <name type="scientific">Quadrisphaera setariae</name>
    <dbReference type="NCBI Taxonomy" id="2593304"/>
    <lineage>
        <taxon>Bacteria</taxon>
        <taxon>Bacillati</taxon>
        <taxon>Actinomycetota</taxon>
        <taxon>Actinomycetes</taxon>
        <taxon>Kineosporiales</taxon>
        <taxon>Kineosporiaceae</taxon>
        <taxon>Quadrisphaera</taxon>
    </lineage>
</organism>
<comment type="caution">
    <text evidence="8">The sequence shown here is derived from an EMBL/GenBank/DDBJ whole genome shotgun (WGS) entry which is preliminary data.</text>
</comment>
<evidence type="ECO:0000313" key="8">
    <source>
        <dbReference type="EMBL" id="TXR55679.1"/>
    </source>
</evidence>
<evidence type="ECO:0000256" key="3">
    <source>
        <dbReference type="ARBA" id="ARBA00022723"/>
    </source>
</evidence>
<dbReference type="GO" id="GO:0046872">
    <property type="term" value="F:metal ion binding"/>
    <property type="evidence" value="ECO:0007669"/>
    <property type="project" value="UniProtKB-KW"/>
</dbReference>
<reference evidence="8 9" key="1">
    <citation type="submission" date="2019-07" db="EMBL/GenBank/DDBJ databases">
        <title>Quadrisphaera sp. strain DD2A genome sequencing and assembly.</title>
        <authorList>
            <person name="Kim I."/>
        </authorList>
    </citation>
    <scope>NUCLEOTIDE SEQUENCE [LARGE SCALE GENOMIC DNA]</scope>
    <source>
        <strain evidence="8 9">DD2A</strain>
    </source>
</reference>
<comment type="cofactor">
    <cofactor evidence="1">
        <name>Zn(2+)</name>
        <dbReference type="ChEBI" id="CHEBI:29105"/>
    </cofactor>
</comment>
<evidence type="ECO:0000256" key="5">
    <source>
        <dbReference type="ARBA" id="ARBA00022833"/>
    </source>
</evidence>
<dbReference type="PANTHER" id="PTHR43114:SF6">
    <property type="entry name" value="ADENINE DEAMINASE"/>
    <property type="match status" value="1"/>
</dbReference>
<evidence type="ECO:0000256" key="4">
    <source>
        <dbReference type="ARBA" id="ARBA00022801"/>
    </source>
</evidence>
<sequence length="391" mass="42091">MITTGRVCNSHDHGRRGGETKAKRGGATVRRVSTEALLPDTSTPPELERIVRGLPKVSLHTHLIGSVQATTVVELARKHGVTLDGGRSTENLYDHASYEELGEFLRVLDVVGAVIRDVDDFHRVTYESLTSGGADHGVLYREIMLSPPGHPGVPYRTILDGVIAGMRDARADAGVEANLVVAINRNDTAAAGVELVEQVIADRRDEVLGIGLDYDETVGPPERFWKAFRLAGEAGLRRTAHSESGPPHHVETILDLLGGERIDHGYHVVDDPAITARCAEERIPFTCTPVSSDIGRYSGSGDGSHRRIREMVDAGLCVTIDSDDPPMFGTDPTHDYSAVASALGYGLDELAGFTLNAVEGCWLDETDKAALRARVVAAVEALRAQVQGERA</sequence>
<keyword evidence="4 8" id="KW-0378">Hydrolase</keyword>
<comment type="similarity">
    <text evidence="2">Belongs to the metallo-dependent hydrolases superfamily. Adenosine and AMP deaminases family.</text>
</comment>
<dbReference type="InterPro" id="IPR032466">
    <property type="entry name" value="Metal_Hydrolase"/>
</dbReference>
<keyword evidence="5" id="KW-0862">Zinc</keyword>
<evidence type="ECO:0000256" key="6">
    <source>
        <dbReference type="SAM" id="MobiDB-lite"/>
    </source>
</evidence>
<dbReference type="EMBL" id="VKAC01000007">
    <property type="protein sequence ID" value="TXR55679.1"/>
    <property type="molecule type" value="Genomic_DNA"/>
</dbReference>
<dbReference type="GO" id="GO:0006146">
    <property type="term" value="P:adenine catabolic process"/>
    <property type="evidence" value="ECO:0007669"/>
    <property type="project" value="TreeGrafter"/>
</dbReference>
<keyword evidence="9" id="KW-1185">Reference proteome</keyword>
<dbReference type="InterPro" id="IPR001365">
    <property type="entry name" value="A_deaminase_dom"/>
</dbReference>
<evidence type="ECO:0000256" key="2">
    <source>
        <dbReference type="ARBA" id="ARBA00006676"/>
    </source>
</evidence>
<dbReference type="OrthoDB" id="105475at2"/>
<feature type="domain" description="Adenosine deaminase" evidence="7">
    <location>
        <begin position="55"/>
        <end position="376"/>
    </location>
</feature>
<evidence type="ECO:0000259" key="7">
    <source>
        <dbReference type="Pfam" id="PF00962"/>
    </source>
</evidence>
<feature type="region of interest" description="Disordered" evidence="6">
    <location>
        <begin position="1"/>
        <end position="28"/>
    </location>
</feature>
<evidence type="ECO:0000256" key="1">
    <source>
        <dbReference type="ARBA" id="ARBA00001947"/>
    </source>
</evidence>
<gene>
    <name evidence="8" type="primary">add</name>
    <name evidence="8" type="ORF">FMM08_12620</name>
</gene>
<dbReference type="NCBIfam" id="TIGR01430">
    <property type="entry name" value="aden_deam"/>
    <property type="match status" value="1"/>
</dbReference>
<dbReference type="InterPro" id="IPR006330">
    <property type="entry name" value="Ado/ade_deaminase"/>
</dbReference>
<dbReference type="GO" id="GO:0000034">
    <property type="term" value="F:adenine deaminase activity"/>
    <property type="evidence" value="ECO:0007669"/>
    <property type="project" value="TreeGrafter"/>
</dbReference>
<dbReference type="Pfam" id="PF00962">
    <property type="entry name" value="A_deaminase"/>
    <property type="match status" value="1"/>
</dbReference>
<feature type="compositionally biased region" description="Basic and acidic residues" evidence="6">
    <location>
        <begin position="9"/>
        <end position="22"/>
    </location>
</feature>
<dbReference type="AlphaFoldDB" id="A0A5C8ZEF6"/>
<dbReference type="Gene3D" id="3.20.20.140">
    <property type="entry name" value="Metal-dependent hydrolases"/>
    <property type="match status" value="1"/>
</dbReference>
<evidence type="ECO:0000313" key="9">
    <source>
        <dbReference type="Proteomes" id="UP000321234"/>
    </source>
</evidence>
<dbReference type="PANTHER" id="PTHR43114">
    <property type="entry name" value="ADENINE DEAMINASE"/>
    <property type="match status" value="1"/>
</dbReference>
<dbReference type="GO" id="GO:0043103">
    <property type="term" value="P:hypoxanthine salvage"/>
    <property type="evidence" value="ECO:0007669"/>
    <property type="project" value="TreeGrafter"/>
</dbReference>
<dbReference type="Proteomes" id="UP000321234">
    <property type="component" value="Unassembled WGS sequence"/>
</dbReference>
<keyword evidence="3" id="KW-0479">Metal-binding</keyword>
<protein>
    <submittedName>
        <fullName evidence="8">Adenosine deaminase</fullName>
        <ecNumber evidence="8">3.5.4.4</ecNumber>
    </submittedName>
</protein>
<dbReference type="SUPFAM" id="SSF51556">
    <property type="entry name" value="Metallo-dependent hydrolases"/>
    <property type="match status" value="1"/>
</dbReference>
<dbReference type="EC" id="3.5.4.4" evidence="8"/>
<proteinExistence type="inferred from homology"/>